<feature type="transmembrane region" description="Helical" evidence="5">
    <location>
        <begin position="156"/>
        <end position="180"/>
    </location>
</feature>
<dbReference type="GO" id="GO:0012505">
    <property type="term" value="C:endomembrane system"/>
    <property type="evidence" value="ECO:0007669"/>
    <property type="project" value="UniProtKB-SubCell"/>
</dbReference>
<evidence type="ECO:0000256" key="3">
    <source>
        <dbReference type="ARBA" id="ARBA00022989"/>
    </source>
</evidence>
<evidence type="ECO:0000313" key="7">
    <source>
        <dbReference type="Proteomes" id="UP000321685"/>
    </source>
</evidence>
<dbReference type="RefSeq" id="WP_147106879.1">
    <property type="nucleotide sequence ID" value="NZ_BJVJ01000021.1"/>
</dbReference>
<comment type="caution">
    <text evidence="6">The sequence shown here is derived from an EMBL/GenBank/DDBJ whole genome shotgun (WGS) entry which is preliminary data.</text>
</comment>
<dbReference type="OrthoDB" id="188924at2"/>
<sequence length="239" mass="24270">MTPTVPSDDGEPGGRRIVLRLDRAQVRGHVVDANDGIIATAGVVEGLLGAGAAGSTVVLGSLAAMVGGAIALGGMKYSEAADERDARSATIEAERHQLDSAPEEELAELTGIYEAKGLSPDLARAVAEQLSEHDALAAHAEMEHGIDVGGRDLTPLFTATLAGVAFVIGSAVPLLMILVAPAGVRIPATFVAVVLALGITATIVATLGGARMWRTIVRTVSLGLVTMLLTLVGGTLIGL</sequence>
<comment type="subcellular location">
    <subcellularLocation>
        <location evidence="1">Endomembrane system</location>
        <topology evidence="1">Multi-pass membrane protein</topology>
    </subcellularLocation>
</comment>
<evidence type="ECO:0000256" key="5">
    <source>
        <dbReference type="SAM" id="Phobius"/>
    </source>
</evidence>
<evidence type="ECO:0000313" key="6">
    <source>
        <dbReference type="EMBL" id="GEL23554.1"/>
    </source>
</evidence>
<keyword evidence="3 5" id="KW-1133">Transmembrane helix</keyword>
<feature type="transmembrane region" description="Helical" evidence="5">
    <location>
        <begin position="186"/>
        <end position="207"/>
    </location>
</feature>
<dbReference type="GO" id="GO:0005384">
    <property type="term" value="F:manganese ion transmembrane transporter activity"/>
    <property type="evidence" value="ECO:0007669"/>
    <property type="project" value="InterPro"/>
</dbReference>
<feature type="transmembrane region" description="Helical" evidence="5">
    <location>
        <begin position="52"/>
        <end position="74"/>
    </location>
</feature>
<dbReference type="Pfam" id="PF01988">
    <property type="entry name" value="VIT1"/>
    <property type="match status" value="1"/>
</dbReference>
<keyword evidence="4 5" id="KW-0472">Membrane</keyword>
<organism evidence="6 7">
    <name type="scientific">Pseudonocardia sulfidoxydans NBRC 16205</name>
    <dbReference type="NCBI Taxonomy" id="1223511"/>
    <lineage>
        <taxon>Bacteria</taxon>
        <taxon>Bacillati</taxon>
        <taxon>Actinomycetota</taxon>
        <taxon>Actinomycetes</taxon>
        <taxon>Pseudonocardiales</taxon>
        <taxon>Pseudonocardiaceae</taxon>
        <taxon>Pseudonocardia</taxon>
    </lineage>
</organism>
<dbReference type="GO" id="GO:0030026">
    <property type="term" value="P:intracellular manganese ion homeostasis"/>
    <property type="evidence" value="ECO:0007669"/>
    <property type="project" value="InterPro"/>
</dbReference>
<evidence type="ECO:0000256" key="4">
    <source>
        <dbReference type="ARBA" id="ARBA00023136"/>
    </source>
</evidence>
<dbReference type="AlphaFoldDB" id="A0A511DIG4"/>
<keyword evidence="2 5" id="KW-0812">Transmembrane</keyword>
<dbReference type="InterPro" id="IPR008217">
    <property type="entry name" value="Ccc1_fam"/>
</dbReference>
<feature type="transmembrane region" description="Helical" evidence="5">
    <location>
        <begin position="219"/>
        <end position="238"/>
    </location>
</feature>
<proteinExistence type="predicted"/>
<keyword evidence="7" id="KW-1185">Reference proteome</keyword>
<dbReference type="Proteomes" id="UP000321685">
    <property type="component" value="Unassembled WGS sequence"/>
</dbReference>
<dbReference type="EMBL" id="BJVJ01000021">
    <property type="protein sequence ID" value="GEL23554.1"/>
    <property type="molecule type" value="Genomic_DNA"/>
</dbReference>
<name>A0A511DIG4_9PSEU</name>
<evidence type="ECO:0000256" key="2">
    <source>
        <dbReference type="ARBA" id="ARBA00022692"/>
    </source>
</evidence>
<dbReference type="PANTHER" id="PTHR31851">
    <property type="entry name" value="FE(2+)/MN(2+) TRANSPORTER PCL1"/>
    <property type="match status" value="1"/>
</dbReference>
<gene>
    <name evidence="6" type="ORF">PSU4_25080</name>
</gene>
<evidence type="ECO:0000256" key="1">
    <source>
        <dbReference type="ARBA" id="ARBA00004127"/>
    </source>
</evidence>
<reference evidence="6 7" key="1">
    <citation type="submission" date="2019-07" db="EMBL/GenBank/DDBJ databases">
        <title>Whole genome shotgun sequence of Pseudonocardia sulfidoxydans NBRC 16205.</title>
        <authorList>
            <person name="Hosoyama A."/>
            <person name="Uohara A."/>
            <person name="Ohji S."/>
            <person name="Ichikawa N."/>
        </authorList>
    </citation>
    <scope>NUCLEOTIDE SEQUENCE [LARGE SCALE GENOMIC DNA]</scope>
    <source>
        <strain evidence="6 7">NBRC 16205</strain>
    </source>
</reference>
<protein>
    <submittedName>
        <fullName evidence="6">Membrane protein</fullName>
    </submittedName>
</protein>
<accession>A0A511DIG4</accession>